<dbReference type="EMBL" id="KV921856">
    <property type="protein sequence ID" value="ORE11567.1"/>
    <property type="molecule type" value="Genomic_DNA"/>
</dbReference>
<protein>
    <submittedName>
        <fullName evidence="1">Uncharacterized protein</fullName>
    </submittedName>
</protein>
<dbReference type="Proteomes" id="UP000242414">
    <property type="component" value="Unassembled WGS sequence"/>
</dbReference>
<name>A0A1X0RHQ2_RHIZD</name>
<organism evidence="1">
    <name type="scientific">Rhizopus microsporus var. microsporus</name>
    <dbReference type="NCBI Taxonomy" id="86635"/>
    <lineage>
        <taxon>Eukaryota</taxon>
        <taxon>Fungi</taxon>
        <taxon>Fungi incertae sedis</taxon>
        <taxon>Mucoromycota</taxon>
        <taxon>Mucoromycotina</taxon>
        <taxon>Mucoromycetes</taxon>
        <taxon>Mucorales</taxon>
        <taxon>Mucorineae</taxon>
        <taxon>Rhizopodaceae</taxon>
        <taxon>Rhizopus</taxon>
    </lineage>
</organism>
<accession>A0A1X0RHQ2</accession>
<proteinExistence type="predicted"/>
<reference evidence="1" key="1">
    <citation type="journal article" date="2016" name="Proc. Natl. Acad. Sci. U.S.A.">
        <title>Lipid metabolic changes in an early divergent fungus govern the establishment of a mutualistic symbiosis with endobacteria.</title>
        <authorList>
            <person name="Lastovetsky O.A."/>
            <person name="Gaspar M.L."/>
            <person name="Mondo S.J."/>
            <person name="LaButti K.M."/>
            <person name="Sandor L."/>
            <person name="Grigoriev I.V."/>
            <person name="Henry S.A."/>
            <person name="Pawlowska T.E."/>
        </authorList>
    </citation>
    <scope>NUCLEOTIDE SEQUENCE [LARGE SCALE GENOMIC DNA]</scope>
    <source>
        <strain evidence="1">ATCC 52814</strain>
    </source>
</reference>
<evidence type="ECO:0000313" key="1">
    <source>
        <dbReference type="EMBL" id="ORE11567.1"/>
    </source>
</evidence>
<dbReference type="AlphaFoldDB" id="A0A1X0RHQ2"/>
<sequence>MLSTSSDNNNNNNNLFLTQLDYSNKTGASKLPLVSGDFTSYTNPAYYSKQSKQGQPQQSENNKLYEELMASTIKQDFSALSPNYSKASNETGKPLTYLSAFHSPYSRSNAEYDPSSSTALMTPSFDSSRRQSIAKTNQKPMVARHHPYMPVNKNMQHFQQLNYKEEEYEKKGETISTEFNNKHPW</sequence>
<dbReference type="VEuPathDB" id="FungiDB:BCV72DRAFT_259461"/>
<gene>
    <name evidence="1" type="ORF">BCV72DRAFT_259461</name>
</gene>